<dbReference type="Gene3D" id="1.10.10.10">
    <property type="entry name" value="Winged helix-like DNA-binding domain superfamily/Winged helix DNA-binding domain"/>
    <property type="match status" value="1"/>
</dbReference>
<dbReference type="EMBL" id="JBJGEB010000016">
    <property type="protein sequence ID" value="MFK7643049.1"/>
    <property type="molecule type" value="Genomic_DNA"/>
</dbReference>
<sequence length="305" mass="33598">MQTHSDDLRFFVAVVENGGFTRAAAVLETDNSAVSRSVKRLEAKLGVTLLNRTTRQISTTEEGAQYFRRAKKILEDMAQAEAEIRAASGVPQGLLRVDAATALVLNRLVPLIGAFCRRYPQVDVSLTSSENRIDLIERRVDVAIRAGRLDDSSLRVHPLFDSYRKVVAAPDYLAQHGTPQNPSELERHCCLGYCEPSVLNVWDIACDDGQAYTARPKLCADSCETVKRLCLSGQGIASLPDFTVDADLAAGRLTELFPDRRLAVPTPFNAVYYAGHAVSPKIRAFVDFLAEEWGRDTVFETPPKG</sequence>
<accession>A0ABW8Q653</accession>
<dbReference type="InterPro" id="IPR036390">
    <property type="entry name" value="WH_DNA-bd_sf"/>
</dbReference>
<dbReference type="RefSeq" id="WP_405387128.1">
    <property type="nucleotide sequence ID" value="NZ_JBJGEB010000016.1"/>
</dbReference>
<dbReference type="Proteomes" id="UP001621964">
    <property type="component" value="Unassembled WGS sequence"/>
</dbReference>
<dbReference type="PANTHER" id="PTHR30537">
    <property type="entry name" value="HTH-TYPE TRANSCRIPTIONAL REGULATOR"/>
    <property type="match status" value="1"/>
</dbReference>
<reference evidence="6 7" key="1">
    <citation type="submission" date="2024-11" db="EMBL/GenBank/DDBJ databases">
        <authorList>
            <person name="Mikucki A.G."/>
            <person name="Kahler C.M."/>
        </authorList>
    </citation>
    <scope>NUCLEOTIDE SEQUENCE [LARGE SCALE GENOMIC DNA]</scope>
    <source>
        <strain evidence="6 7">EXNM717</strain>
    </source>
</reference>
<evidence type="ECO:0000256" key="2">
    <source>
        <dbReference type="ARBA" id="ARBA00023015"/>
    </source>
</evidence>
<comment type="caution">
    <text evidence="6">The sequence shown here is derived from an EMBL/GenBank/DDBJ whole genome shotgun (WGS) entry which is preliminary data.</text>
</comment>
<gene>
    <name evidence="6" type="ORF">ACI43T_11235</name>
</gene>
<proteinExistence type="inferred from homology"/>
<dbReference type="InterPro" id="IPR005119">
    <property type="entry name" value="LysR_subst-bd"/>
</dbReference>
<evidence type="ECO:0000256" key="3">
    <source>
        <dbReference type="ARBA" id="ARBA00023125"/>
    </source>
</evidence>
<dbReference type="PROSITE" id="PS50931">
    <property type="entry name" value="HTH_LYSR"/>
    <property type="match status" value="1"/>
</dbReference>
<comment type="similarity">
    <text evidence="1">Belongs to the LysR transcriptional regulatory family.</text>
</comment>
<evidence type="ECO:0000313" key="7">
    <source>
        <dbReference type="Proteomes" id="UP001621964"/>
    </source>
</evidence>
<evidence type="ECO:0000256" key="4">
    <source>
        <dbReference type="ARBA" id="ARBA00023163"/>
    </source>
</evidence>
<dbReference type="Pfam" id="PF03466">
    <property type="entry name" value="LysR_substrate"/>
    <property type="match status" value="1"/>
</dbReference>
<dbReference type="InterPro" id="IPR058163">
    <property type="entry name" value="LysR-type_TF_proteobact-type"/>
</dbReference>
<organism evidence="6 7">
    <name type="scientific">Neisseria oralis</name>
    <dbReference type="NCBI Taxonomy" id="1107316"/>
    <lineage>
        <taxon>Bacteria</taxon>
        <taxon>Pseudomonadati</taxon>
        <taxon>Pseudomonadota</taxon>
        <taxon>Betaproteobacteria</taxon>
        <taxon>Neisseriales</taxon>
        <taxon>Neisseriaceae</taxon>
        <taxon>Neisseria</taxon>
    </lineage>
</organism>
<keyword evidence="4" id="KW-0804">Transcription</keyword>
<keyword evidence="7" id="KW-1185">Reference proteome</keyword>
<dbReference type="PANTHER" id="PTHR30537:SF20">
    <property type="entry name" value="TRANSCRIPTIONAL REGULATORY PROTEIN"/>
    <property type="match status" value="1"/>
</dbReference>
<dbReference type="Pfam" id="PF00126">
    <property type="entry name" value="HTH_1"/>
    <property type="match status" value="1"/>
</dbReference>
<dbReference type="SUPFAM" id="SSF53850">
    <property type="entry name" value="Periplasmic binding protein-like II"/>
    <property type="match status" value="1"/>
</dbReference>
<evidence type="ECO:0000313" key="6">
    <source>
        <dbReference type="EMBL" id="MFK7643049.1"/>
    </source>
</evidence>
<protein>
    <submittedName>
        <fullName evidence="6">LysR substrate-binding domain-containing protein</fullName>
    </submittedName>
</protein>
<feature type="domain" description="HTH lysR-type" evidence="5">
    <location>
        <begin position="1"/>
        <end position="60"/>
    </location>
</feature>
<evidence type="ECO:0000259" key="5">
    <source>
        <dbReference type="PROSITE" id="PS50931"/>
    </source>
</evidence>
<dbReference type="Gene3D" id="3.40.190.10">
    <property type="entry name" value="Periplasmic binding protein-like II"/>
    <property type="match status" value="2"/>
</dbReference>
<name>A0ABW8Q653_9NEIS</name>
<keyword evidence="2" id="KW-0805">Transcription regulation</keyword>
<keyword evidence="3" id="KW-0238">DNA-binding</keyword>
<dbReference type="SUPFAM" id="SSF46785">
    <property type="entry name" value="Winged helix' DNA-binding domain"/>
    <property type="match status" value="1"/>
</dbReference>
<dbReference type="InterPro" id="IPR000847">
    <property type="entry name" value="LysR_HTH_N"/>
</dbReference>
<evidence type="ECO:0000256" key="1">
    <source>
        <dbReference type="ARBA" id="ARBA00009437"/>
    </source>
</evidence>
<dbReference type="InterPro" id="IPR036388">
    <property type="entry name" value="WH-like_DNA-bd_sf"/>
</dbReference>